<keyword evidence="2" id="KW-1185">Reference proteome</keyword>
<accession>A0ACB9FW56</accession>
<organism evidence="1 2">
    <name type="scientific">Smallanthus sonchifolius</name>
    <dbReference type="NCBI Taxonomy" id="185202"/>
    <lineage>
        <taxon>Eukaryota</taxon>
        <taxon>Viridiplantae</taxon>
        <taxon>Streptophyta</taxon>
        <taxon>Embryophyta</taxon>
        <taxon>Tracheophyta</taxon>
        <taxon>Spermatophyta</taxon>
        <taxon>Magnoliopsida</taxon>
        <taxon>eudicotyledons</taxon>
        <taxon>Gunneridae</taxon>
        <taxon>Pentapetalae</taxon>
        <taxon>asterids</taxon>
        <taxon>campanulids</taxon>
        <taxon>Asterales</taxon>
        <taxon>Asteraceae</taxon>
        <taxon>Asteroideae</taxon>
        <taxon>Heliantheae alliance</taxon>
        <taxon>Millerieae</taxon>
        <taxon>Smallanthus</taxon>
    </lineage>
</organism>
<dbReference type="Proteomes" id="UP001056120">
    <property type="component" value="Linkage Group LG16"/>
</dbReference>
<evidence type="ECO:0000313" key="2">
    <source>
        <dbReference type="Proteomes" id="UP001056120"/>
    </source>
</evidence>
<dbReference type="EMBL" id="CM042033">
    <property type="protein sequence ID" value="KAI3775183.1"/>
    <property type="molecule type" value="Genomic_DNA"/>
</dbReference>
<reference evidence="1 2" key="2">
    <citation type="journal article" date="2022" name="Mol. Ecol. Resour.">
        <title>The genomes of chicory, endive, great burdock and yacon provide insights into Asteraceae paleo-polyploidization history and plant inulin production.</title>
        <authorList>
            <person name="Fan W."/>
            <person name="Wang S."/>
            <person name="Wang H."/>
            <person name="Wang A."/>
            <person name="Jiang F."/>
            <person name="Liu H."/>
            <person name="Zhao H."/>
            <person name="Xu D."/>
            <person name="Zhang Y."/>
        </authorList>
    </citation>
    <scope>NUCLEOTIDE SEQUENCE [LARGE SCALE GENOMIC DNA]</scope>
    <source>
        <strain evidence="2">cv. Yunnan</strain>
        <tissue evidence="1">Leaves</tissue>
    </source>
</reference>
<reference evidence="2" key="1">
    <citation type="journal article" date="2022" name="Mol. Ecol. Resour.">
        <title>The genomes of chicory, endive, great burdock and yacon provide insights into Asteraceae palaeo-polyploidization history and plant inulin production.</title>
        <authorList>
            <person name="Fan W."/>
            <person name="Wang S."/>
            <person name="Wang H."/>
            <person name="Wang A."/>
            <person name="Jiang F."/>
            <person name="Liu H."/>
            <person name="Zhao H."/>
            <person name="Xu D."/>
            <person name="Zhang Y."/>
        </authorList>
    </citation>
    <scope>NUCLEOTIDE SEQUENCE [LARGE SCALE GENOMIC DNA]</scope>
    <source>
        <strain evidence="2">cv. Yunnan</strain>
    </source>
</reference>
<sequence length="371" mass="41201">MEALSSSVYLPPFQETHQPKRPASLRINLSLPKTSHLAAVARQVSGDADDDQQQKQQEIHSVFDSVPQEPASSYSGDSVQIHSKEDLNTDTHDAGPTGGTRAGLFRTPISGGVQSATSVNDLPKPALAVRNLMEQARSAHLCTVMSRMHQRNEGYPFGSLVDFAPDAMGHPIFSFSQLGIHTRNLLADPRCTLVVQVPGWSGLSNARATIFGDVFPLSEDEHQEWAHKQFIAKHQHAPSQQWGNFYYFRMQNISDIYFIGGFGTVAWVNVKEYESLQPDEIAVNGSEQNLKELNVMFSKPLKELFSLESKVDDVSLISVDSKGADIRVRNGAQFNIQRLVFEEWDGIKTVEEAKGALWNLVNRGGVYKVHK</sequence>
<evidence type="ECO:0000313" key="1">
    <source>
        <dbReference type="EMBL" id="KAI3775183.1"/>
    </source>
</evidence>
<proteinExistence type="predicted"/>
<gene>
    <name evidence="1" type="ORF">L1987_49752</name>
</gene>
<protein>
    <submittedName>
        <fullName evidence="1">Uncharacterized protein</fullName>
    </submittedName>
</protein>
<name>A0ACB9FW56_9ASTR</name>
<comment type="caution">
    <text evidence="1">The sequence shown here is derived from an EMBL/GenBank/DDBJ whole genome shotgun (WGS) entry which is preliminary data.</text>
</comment>